<gene>
    <name evidence="1" type="ORF">BDQ12DRAFT_726242</name>
</gene>
<protein>
    <submittedName>
        <fullName evidence="1">Uncharacterized protein</fullName>
    </submittedName>
</protein>
<evidence type="ECO:0000313" key="1">
    <source>
        <dbReference type="EMBL" id="TFK35109.1"/>
    </source>
</evidence>
<dbReference type="AlphaFoldDB" id="A0A5C3LPN3"/>
<reference evidence="1 2" key="1">
    <citation type="journal article" date="2019" name="Nat. Ecol. Evol.">
        <title>Megaphylogeny resolves global patterns of mushroom evolution.</title>
        <authorList>
            <person name="Varga T."/>
            <person name="Krizsan K."/>
            <person name="Foldi C."/>
            <person name="Dima B."/>
            <person name="Sanchez-Garcia M."/>
            <person name="Sanchez-Ramirez S."/>
            <person name="Szollosi G.J."/>
            <person name="Szarkandi J.G."/>
            <person name="Papp V."/>
            <person name="Albert L."/>
            <person name="Andreopoulos W."/>
            <person name="Angelini C."/>
            <person name="Antonin V."/>
            <person name="Barry K.W."/>
            <person name="Bougher N.L."/>
            <person name="Buchanan P."/>
            <person name="Buyck B."/>
            <person name="Bense V."/>
            <person name="Catcheside P."/>
            <person name="Chovatia M."/>
            <person name="Cooper J."/>
            <person name="Damon W."/>
            <person name="Desjardin D."/>
            <person name="Finy P."/>
            <person name="Geml J."/>
            <person name="Haridas S."/>
            <person name="Hughes K."/>
            <person name="Justo A."/>
            <person name="Karasinski D."/>
            <person name="Kautmanova I."/>
            <person name="Kiss B."/>
            <person name="Kocsube S."/>
            <person name="Kotiranta H."/>
            <person name="LaButti K.M."/>
            <person name="Lechner B.E."/>
            <person name="Liimatainen K."/>
            <person name="Lipzen A."/>
            <person name="Lukacs Z."/>
            <person name="Mihaltcheva S."/>
            <person name="Morgado L.N."/>
            <person name="Niskanen T."/>
            <person name="Noordeloos M.E."/>
            <person name="Ohm R.A."/>
            <person name="Ortiz-Santana B."/>
            <person name="Ovrebo C."/>
            <person name="Racz N."/>
            <person name="Riley R."/>
            <person name="Savchenko A."/>
            <person name="Shiryaev A."/>
            <person name="Soop K."/>
            <person name="Spirin V."/>
            <person name="Szebenyi C."/>
            <person name="Tomsovsky M."/>
            <person name="Tulloss R.E."/>
            <person name="Uehling J."/>
            <person name="Grigoriev I.V."/>
            <person name="Vagvolgyi C."/>
            <person name="Papp T."/>
            <person name="Martin F.M."/>
            <person name="Miettinen O."/>
            <person name="Hibbett D.S."/>
            <person name="Nagy L.G."/>
        </authorList>
    </citation>
    <scope>NUCLEOTIDE SEQUENCE [LARGE SCALE GENOMIC DNA]</scope>
    <source>
        <strain evidence="1 2">CBS 166.37</strain>
    </source>
</reference>
<dbReference type="EMBL" id="ML213624">
    <property type="protein sequence ID" value="TFK35109.1"/>
    <property type="molecule type" value="Genomic_DNA"/>
</dbReference>
<dbReference type="Proteomes" id="UP000308652">
    <property type="component" value="Unassembled WGS sequence"/>
</dbReference>
<name>A0A5C3LPN3_9AGAR</name>
<organism evidence="1 2">
    <name type="scientific">Crucibulum laeve</name>
    <dbReference type="NCBI Taxonomy" id="68775"/>
    <lineage>
        <taxon>Eukaryota</taxon>
        <taxon>Fungi</taxon>
        <taxon>Dikarya</taxon>
        <taxon>Basidiomycota</taxon>
        <taxon>Agaricomycotina</taxon>
        <taxon>Agaricomycetes</taxon>
        <taxon>Agaricomycetidae</taxon>
        <taxon>Agaricales</taxon>
        <taxon>Agaricineae</taxon>
        <taxon>Nidulariaceae</taxon>
        <taxon>Crucibulum</taxon>
    </lineage>
</organism>
<keyword evidence="2" id="KW-1185">Reference proteome</keyword>
<accession>A0A5C3LPN3</accession>
<evidence type="ECO:0000313" key="2">
    <source>
        <dbReference type="Proteomes" id="UP000308652"/>
    </source>
</evidence>
<sequence length="482" mass="52518">MTRDLNVEIIATQSEERIIAADEGKQSRMDGIVRTQIARPLNIWFYFRKYLNWLHKALPGGLPDPTRLQDGTNIPMPARFYHPAFSASTIAEWGAHHSNATQISPVSSTRLSTLISNHYKALQHVTYGIPTVLDTFEQITKAQKTAHEAKNPGYSYGARVTKKEQKKLKISGKDIMERRNKLDGKKNDLERKRNYIENQHMQLTGGLALSMNTWQSSSSMPSSSTLIFPRPSTFSNLAPVTSSASYLGQPPVAANYSPELYPQHDTHRQFYSSYATAPPSPYQSQAFPFSSSSLGGRHLGQPYSRAPSYYPLVAAPAPSVTATSMGPPLFPLTGHWEDSQQAAFGHNFCPSSAASISSSSTFPSIAGQSSTIATPVMGHLEATYTASRGAYTPPTAFYSSPLTSVAKSSMPTYTSVQSLDSSLSALDSPLGMSMDSAGASSSLTYDGISTQATTQPSFVVDDWMEWVKFDDDNTSRLGSGNT</sequence>
<proteinExistence type="predicted"/>